<organism evidence="5 6">
    <name type="scientific">Amycolatopsis mongoliensis</name>
    <dbReference type="NCBI Taxonomy" id="715475"/>
    <lineage>
        <taxon>Bacteria</taxon>
        <taxon>Bacillati</taxon>
        <taxon>Actinomycetota</taxon>
        <taxon>Actinomycetes</taxon>
        <taxon>Pseudonocardiales</taxon>
        <taxon>Pseudonocardiaceae</taxon>
        <taxon>Amycolatopsis</taxon>
    </lineage>
</organism>
<gene>
    <name evidence="5" type="ORF">QRX60_41580</name>
</gene>
<dbReference type="PANTHER" id="PTHR10264:SF19">
    <property type="entry name" value="AT06885P-RELATED"/>
    <property type="match status" value="1"/>
</dbReference>
<dbReference type="RefSeq" id="WP_285996951.1">
    <property type="nucleotide sequence ID" value="NZ_CP127295.1"/>
</dbReference>
<dbReference type="Pfam" id="PF01145">
    <property type="entry name" value="Band_7"/>
    <property type="match status" value="1"/>
</dbReference>
<dbReference type="PRINTS" id="PR00721">
    <property type="entry name" value="STOMATIN"/>
</dbReference>
<dbReference type="GO" id="GO:0005886">
    <property type="term" value="C:plasma membrane"/>
    <property type="evidence" value="ECO:0007669"/>
    <property type="project" value="InterPro"/>
</dbReference>
<dbReference type="SUPFAM" id="SSF117892">
    <property type="entry name" value="Band 7/SPFH domain"/>
    <property type="match status" value="1"/>
</dbReference>
<dbReference type="AlphaFoldDB" id="A0A9Y2JL20"/>
<dbReference type="Gene3D" id="3.30.479.30">
    <property type="entry name" value="Band 7 domain"/>
    <property type="match status" value="1"/>
</dbReference>
<evidence type="ECO:0000256" key="2">
    <source>
        <dbReference type="SAM" id="MobiDB-lite"/>
    </source>
</evidence>
<dbReference type="InterPro" id="IPR043202">
    <property type="entry name" value="Band-7_stomatin-like"/>
</dbReference>
<keyword evidence="6" id="KW-1185">Reference proteome</keyword>
<keyword evidence="3" id="KW-1133">Transmembrane helix</keyword>
<evidence type="ECO:0000313" key="5">
    <source>
        <dbReference type="EMBL" id="WIY00485.1"/>
    </source>
</evidence>
<proteinExistence type="inferred from homology"/>
<dbReference type="Gene3D" id="6.10.250.2090">
    <property type="match status" value="1"/>
</dbReference>
<dbReference type="EMBL" id="CP127295">
    <property type="protein sequence ID" value="WIY00485.1"/>
    <property type="molecule type" value="Genomic_DNA"/>
</dbReference>
<reference evidence="5 6" key="1">
    <citation type="submission" date="2023-06" db="EMBL/GenBank/DDBJ databases">
        <authorList>
            <person name="Oyuntsetseg B."/>
            <person name="Kim S.B."/>
        </authorList>
    </citation>
    <scope>NUCLEOTIDE SEQUENCE [LARGE SCALE GENOMIC DNA]</scope>
    <source>
        <strain evidence="5 6">4-36</strain>
    </source>
</reference>
<evidence type="ECO:0000256" key="1">
    <source>
        <dbReference type="ARBA" id="ARBA00008164"/>
    </source>
</evidence>
<dbReference type="InterPro" id="IPR001972">
    <property type="entry name" value="Stomatin_HflK_fam"/>
</dbReference>
<keyword evidence="3" id="KW-0812">Transmembrane</keyword>
<feature type="domain" description="Band 7" evidence="4">
    <location>
        <begin position="19"/>
        <end position="176"/>
    </location>
</feature>
<feature type="transmembrane region" description="Helical" evidence="3">
    <location>
        <begin position="6"/>
        <end position="24"/>
    </location>
</feature>
<dbReference type="InterPro" id="IPR001107">
    <property type="entry name" value="Band_7"/>
</dbReference>
<evidence type="ECO:0000259" key="4">
    <source>
        <dbReference type="SMART" id="SM00244"/>
    </source>
</evidence>
<dbReference type="FunFam" id="3.30.479.30:FF:000004">
    <property type="entry name" value="Putative membrane protease family, stomatin"/>
    <property type="match status" value="1"/>
</dbReference>
<dbReference type="KEGG" id="amog:QRX60_41580"/>
<dbReference type="SMART" id="SM00244">
    <property type="entry name" value="PHB"/>
    <property type="match status" value="1"/>
</dbReference>
<comment type="similarity">
    <text evidence="1">Belongs to the band 7/mec-2 family.</text>
</comment>
<feature type="region of interest" description="Disordered" evidence="2">
    <location>
        <begin position="269"/>
        <end position="291"/>
    </location>
</feature>
<keyword evidence="3" id="KW-0472">Membrane</keyword>
<protein>
    <submittedName>
        <fullName evidence="5">Slipin family protein</fullName>
    </submittedName>
</protein>
<accession>A0A9Y2JL20</accession>
<evidence type="ECO:0000313" key="6">
    <source>
        <dbReference type="Proteomes" id="UP001239397"/>
    </source>
</evidence>
<name>A0A9Y2JL20_9PSEU</name>
<dbReference type="InterPro" id="IPR036013">
    <property type="entry name" value="Band_7/SPFH_dom_sf"/>
</dbReference>
<dbReference type="Proteomes" id="UP001239397">
    <property type="component" value="Chromosome"/>
</dbReference>
<dbReference type="PANTHER" id="PTHR10264">
    <property type="entry name" value="BAND 7 PROTEIN-RELATED"/>
    <property type="match status" value="1"/>
</dbReference>
<dbReference type="CDD" id="cd08826">
    <property type="entry name" value="SPFH_eoslipins_u1"/>
    <property type="match status" value="1"/>
</dbReference>
<sequence length="291" mass="31094">MNGWIIGAIAVVVLLLLGLSIRIVKQYERGVLFRLGRVIGVREPGLRLIIPIVDVLRQVSLRIVTMPIQSQGIITRDNVSVDVSAVAYFRVVDATKSVVAIENVYAAIDQIAQTTLRKVVGQHTLDETLSETDAINSDIRQILDVTTTEWGVEVTLVELKDIQLPESMKRAMAKQAEAEREKRAKIINAEGESQAAAALGDASDTMMAHPLALQLRNLQSLVEIGVDKNTTVVFPAPLMSTIGELGTFLAREAESASAAVPALPDAAVTAPAPAVPRQETPANGGPVPASA</sequence>
<evidence type="ECO:0000256" key="3">
    <source>
        <dbReference type="SAM" id="Phobius"/>
    </source>
</evidence>
<dbReference type="GO" id="GO:0098552">
    <property type="term" value="C:side of membrane"/>
    <property type="evidence" value="ECO:0007669"/>
    <property type="project" value="UniProtKB-ARBA"/>
</dbReference>